<keyword evidence="1" id="KW-0472">Membrane</keyword>
<evidence type="ECO:0000256" key="1">
    <source>
        <dbReference type="SAM" id="Phobius"/>
    </source>
</evidence>
<dbReference type="AlphaFoldDB" id="A0A8J8P9K9"/>
<dbReference type="Pfam" id="PF25949">
    <property type="entry name" value="DUF7987"/>
    <property type="match status" value="1"/>
</dbReference>
<name>A0A8J8P9K9_9EURY</name>
<sequence>MLTTVDNEEAERSHTELAGLAALGLAYVFAGLGLFYGLAIDSMQVFTAAVIAILVLLAVSMVIIVRNEPLVSRENVVISVCVFVAVALFLGLSTFTALPYTVLVGVLIFVGVIIPGLVLQYGPSIVN</sequence>
<feature type="transmembrane region" description="Helical" evidence="1">
    <location>
        <begin position="102"/>
        <end position="122"/>
    </location>
</feature>
<keyword evidence="3" id="KW-1185">Reference proteome</keyword>
<dbReference type="RefSeq" id="WP_142980760.1">
    <property type="nucleotide sequence ID" value="NZ_RKLU01000012.1"/>
</dbReference>
<keyword evidence="1" id="KW-0812">Transmembrane</keyword>
<dbReference type="Proteomes" id="UP000705823">
    <property type="component" value="Unassembled WGS sequence"/>
</dbReference>
<feature type="transmembrane region" description="Helical" evidence="1">
    <location>
        <begin position="17"/>
        <end position="39"/>
    </location>
</feature>
<feature type="transmembrane region" description="Helical" evidence="1">
    <location>
        <begin position="76"/>
        <end position="96"/>
    </location>
</feature>
<reference evidence="2" key="1">
    <citation type="submission" date="2019-02" db="EMBL/GenBank/DDBJ databases">
        <title>Halonotius sp. a new haloarchaeum isolated from saline soil.</title>
        <authorList>
            <person name="Duran-Viseras A."/>
            <person name="Sanchez-Porro C."/>
            <person name="Ventosa A."/>
        </authorList>
    </citation>
    <scope>NUCLEOTIDE SEQUENCE</scope>
    <source>
        <strain evidence="2">F15B</strain>
    </source>
</reference>
<evidence type="ECO:0000313" key="3">
    <source>
        <dbReference type="Proteomes" id="UP000705823"/>
    </source>
</evidence>
<organism evidence="2 3">
    <name type="scientific">Halonotius terrestris</name>
    <dbReference type="NCBI Taxonomy" id="2487750"/>
    <lineage>
        <taxon>Archaea</taxon>
        <taxon>Methanobacteriati</taxon>
        <taxon>Methanobacteriota</taxon>
        <taxon>Stenosarchaea group</taxon>
        <taxon>Halobacteria</taxon>
        <taxon>Halobacteriales</taxon>
        <taxon>Haloferacaceae</taxon>
        <taxon>Halonotius</taxon>
    </lineage>
</organism>
<protein>
    <submittedName>
        <fullName evidence="2">Uncharacterized protein</fullName>
    </submittedName>
</protein>
<accession>A0A8J8P9K9</accession>
<proteinExistence type="predicted"/>
<comment type="caution">
    <text evidence="2">The sequence shown here is derived from an EMBL/GenBank/DDBJ whole genome shotgun (WGS) entry which is preliminary data.</text>
</comment>
<feature type="transmembrane region" description="Helical" evidence="1">
    <location>
        <begin position="45"/>
        <end position="64"/>
    </location>
</feature>
<keyword evidence="1" id="KW-1133">Transmembrane helix</keyword>
<evidence type="ECO:0000313" key="2">
    <source>
        <dbReference type="EMBL" id="TQQ78558.1"/>
    </source>
</evidence>
<dbReference type="EMBL" id="RKLU01000012">
    <property type="protein sequence ID" value="TQQ78558.1"/>
    <property type="molecule type" value="Genomic_DNA"/>
</dbReference>
<dbReference type="InterPro" id="IPR058293">
    <property type="entry name" value="DUF7987"/>
</dbReference>
<gene>
    <name evidence="2" type="ORF">EGH24_14110</name>
</gene>